<evidence type="ECO:0000313" key="2">
    <source>
        <dbReference type="Proteomes" id="UP000182987"/>
    </source>
</evidence>
<accession>A0A0G9H1N2</accession>
<dbReference type="EMBL" id="CP017480">
    <property type="protein sequence ID" value="APG03897.1"/>
    <property type="molecule type" value="Genomic_DNA"/>
</dbReference>
<sequence>MAGLAGLFFVVAAAAQMPPEPVTKGDYGNGKDFRLTPIVAKDSAGKPITDIPAFELGYRDVDGLWFEQGPPTPFTDVLPKAMRARVMLVFDGGWSLVPRGWKMAYAMFTGDSTLAVGYEAPGGRRAGWMNDGMVVCAGCAEGYAAPYFPRTMRDLRNDSGDDWEKPRPQHRPLHLTRPDGCTVVFDYRMPHSPPAREWMNYIGLQYGVLLSFAIAMPASDKDLRDLIFANHTSDPQTCVVRQDRVRG</sequence>
<gene>
    <name evidence="1" type="ORF">BJI69_08250</name>
</gene>
<dbReference type="AlphaFoldDB" id="A0A0G9H1N2"/>
<evidence type="ECO:0000313" key="1">
    <source>
        <dbReference type="EMBL" id="APG03897.1"/>
    </source>
</evidence>
<dbReference type="Proteomes" id="UP000182987">
    <property type="component" value="Chromosome"/>
</dbReference>
<proteinExistence type="predicted"/>
<reference evidence="2" key="1">
    <citation type="submission" date="2016-09" db="EMBL/GenBank/DDBJ databases">
        <authorList>
            <person name="Lysoe E."/>
        </authorList>
    </citation>
    <scope>NUCLEOTIDE SEQUENCE [LARGE SCALE GENOMIC DNA]</scope>
    <source>
        <strain evidence="2">LJ96T</strain>
    </source>
</reference>
<organism evidence="1 2">
    <name type="scientific">Luteibacter rhizovicinus DSM 16549</name>
    <dbReference type="NCBI Taxonomy" id="1440763"/>
    <lineage>
        <taxon>Bacteria</taxon>
        <taxon>Pseudomonadati</taxon>
        <taxon>Pseudomonadota</taxon>
        <taxon>Gammaproteobacteria</taxon>
        <taxon>Lysobacterales</taxon>
        <taxon>Rhodanobacteraceae</taxon>
        <taxon>Luteibacter</taxon>
    </lineage>
</organism>
<name>A0A0G9H1N2_9GAMM</name>
<keyword evidence="2" id="KW-1185">Reference proteome</keyword>
<dbReference type="PATRIC" id="fig|1440763.5.peg.4018"/>
<protein>
    <submittedName>
        <fullName evidence="1">Uncharacterized protein</fullName>
    </submittedName>
</protein>
<dbReference type="KEGG" id="lrz:BJI69_08250"/>